<gene>
    <name evidence="5" type="ORF">SAMN05421831_10132</name>
</gene>
<dbReference type="CDD" id="cd01949">
    <property type="entry name" value="GGDEF"/>
    <property type="match status" value="1"/>
</dbReference>
<evidence type="ECO:0000256" key="1">
    <source>
        <dbReference type="ARBA" id="ARBA00001946"/>
    </source>
</evidence>
<dbReference type="InterPro" id="IPR043128">
    <property type="entry name" value="Rev_trsase/Diguanyl_cyclase"/>
</dbReference>
<feature type="transmembrane region" description="Helical" evidence="2">
    <location>
        <begin position="170"/>
        <end position="193"/>
    </location>
</feature>
<keyword evidence="6" id="KW-1185">Reference proteome</keyword>
<dbReference type="Gene3D" id="3.30.450.290">
    <property type="match status" value="1"/>
</dbReference>
<dbReference type="AlphaFoldDB" id="A0A1H6Q0K1"/>
<accession>A0A1H6Q0K1</accession>
<dbReference type="InterPro" id="IPR000160">
    <property type="entry name" value="GGDEF_dom"/>
</dbReference>
<sequence>MLNQSLKSFLLSRTLFFSFLGFIAILWAAERAYQTSVLHSAKINSDIIAKSTFNAMYQVMSQGWTRQQLEDFIHGIEKDSSGETLNINIFRGHLVSELFGTLNQPAFDAQHLNTFNQKIPQFTNEDFVSRYTYPLIASEACLQCHTNATLNDILGLVEVKMNNQNQLKSAYGYLVEWLIIISPLPIILALFAIRQILKKVNASINVLTKGIQSIEKLDDIQDLYQNHTKKSLGFSELTQIFTQVQSLGKKLNSIAVDKNLLEFEIKLLEKFVITSDVVRDWREYVNTLMRDINQVINVYTMFTLFKIDDEQFSLDVFWLNIPDKKTRLAMEEVIKAKLKEDSLFQVINIEIHHNIADRQPLKVILERDQLELQCKSLLMDTPKIGGIVGIGVHADIVKDQTKVLVLESTLSTLLNVVGSIKAIYKYTKDLEYYATRDPLTDLYNQRIFWELLNYDLDRAQRHQYPTSLILIDLDNFKTINDSFGHSVGDEVLKLFSSKVQSNIRPGDLAARYGGDEFVLVLPETELADASTLAHNLQDVIHSINFKINETNEIIKINASIGVGSYPEHAQSSRDLFMFVDNLMYKAKACGKNQVCIPTDEDLLDLFKDINDKTMLVTKAIEQRTLVPVYQPIVDLNTGTLVAVEVLSRIQLPDDQLLSAKEFIEIAENIGKIHMLDYIIMDKAFSAAHNEKFQGLIFINLSPKAIMGGDFLRYVQELTQRYKVPAEQIVFEITERDTVKSLDMMEKLMSNLKELGFQMAIDDFGSGFSSFQYLKRFPIDFVKIEGEFIANMVQDPLDEAFVNTIVALAKSIGALTVGEFIESAQVRDKANQCHVNLGQGYYISRPQTSLAAAQKAAQDYLFKSS</sequence>
<keyword evidence="2" id="KW-0472">Membrane</keyword>
<protein>
    <submittedName>
        <fullName evidence="5">Diguanylate cyclase (GGDEF) domain-containing protein</fullName>
    </submittedName>
</protein>
<dbReference type="SUPFAM" id="SSF141868">
    <property type="entry name" value="EAL domain-like"/>
    <property type="match status" value="1"/>
</dbReference>
<keyword evidence="2" id="KW-0812">Transmembrane</keyword>
<dbReference type="PROSITE" id="PS50883">
    <property type="entry name" value="EAL"/>
    <property type="match status" value="1"/>
</dbReference>
<feature type="domain" description="EAL" evidence="3">
    <location>
        <begin position="609"/>
        <end position="859"/>
    </location>
</feature>
<evidence type="ECO:0000256" key="2">
    <source>
        <dbReference type="SAM" id="Phobius"/>
    </source>
</evidence>
<dbReference type="InterPro" id="IPR035919">
    <property type="entry name" value="EAL_sf"/>
</dbReference>
<evidence type="ECO:0000259" key="4">
    <source>
        <dbReference type="PROSITE" id="PS50887"/>
    </source>
</evidence>
<dbReference type="InterPro" id="IPR029787">
    <property type="entry name" value="Nucleotide_cyclase"/>
</dbReference>
<dbReference type="InterPro" id="IPR050706">
    <property type="entry name" value="Cyclic-di-GMP_PDE-like"/>
</dbReference>
<dbReference type="Pfam" id="PF00990">
    <property type="entry name" value="GGDEF"/>
    <property type="match status" value="1"/>
</dbReference>
<dbReference type="GO" id="GO:0071111">
    <property type="term" value="F:cyclic-guanylate-specific phosphodiesterase activity"/>
    <property type="evidence" value="ECO:0007669"/>
    <property type="project" value="InterPro"/>
</dbReference>
<dbReference type="NCBIfam" id="TIGR00254">
    <property type="entry name" value="GGDEF"/>
    <property type="match status" value="1"/>
</dbReference>
<reference evidence="6" key="1">
    <citation type="submission" date="2016-10" db="EMBL/GenBank/DDBJ databases">
        <authorList>
            <person name="Varghese N."/>
            <person name="Submissions S."/>
        </authorList>
    </citation>
    <scope>NUCLEOTIDE SEQUENCE [LARGE SCALE GENOMIC DNA]</scope>
    <source>
        <strain evidence="6">DSM 7165</strain>
    </source>
</reference>
<dbReference type="RefSeq" id="WP_093307633.1">
    <property type="nucleotide sequence ID" value="NZ_FNYH01000001.1"/>
</dbReference>
<keyword evidence="2" id="KW-1133">Transmembrane helix</keyword>
<dbReference type="SMART" id="SM00267">
    <property type="entry name" value="GGDEF"/>
    <property type="match status" value="1"/>
</dbReference>
<evidence type="ECO:0000313" key="5">
    <source>
        <dbReference type="EMBL" id="SEI37389.1"/>
    </source>
</evidence>
<dbReference type="PROSITE" id="PS50887">
    <property type="entry name" value="GGDEF"/>
    <property type="match status" value="1"/>
</dbReference>
<dbReference type="Gene3D" id="3.20.20.450">
    <property type="entry name" value="EAL domain"/>
    <property type="match status" value="1"/>
</dbReference>
<dbReference type="PANTHER" id="PTHR33121:SF71">
    <property type="entry name" value="OXYGEN SENSOR PROTEIN DOSP"/>
    <property type="match status" value="1"/>
</dbReference>
<dbReference type="PANTHER" id="PTHR33121">
    <property type="entry name" value="CYCLIC DI-GMP PHOSPHODIESTERASE PDEF"/>
    <property type="match status" value="1"/>
</dbReference>
<dbReference type="Gene3D" id="3.30.70.270">
    <property type="match status" value="1"/>
</dbReference>
<dbReference type="STRING" id="64971.SAMN05421831_10132"/>
<evidence type="ECO:0000313" key="6">
    <source>
        <dbReference type="Proteomes" id="UP000242999"/>
    </source>
</evidence>
<dbReference type="CDD" id="cd01948">
    <property type="entry name" value="EAL"/>
    <property type="match status" value="1"/>
</dbReference>
<dbReference type="Pfam" id="PF00563">
    <property type="entry name" value="EAL"/>
    <property type="match status" value="1"/>
</dbReference>
<proteinExistence type="predicted"/>
<dbReference type="FunFam" id="3.30.70.270:FF:000001">
    <property type="entry name" value="Diguanylate cyclase domain protein"/>
    <property type="match status" value="1"/>
</dbReference>
<dbReference type="SUPFAM" id="SSF55073">
    <property type="entry name" value="Nucleotide cyclase"/>
    <property type="match status" value="1"/>
</dbReference>
<comment type="cofactor">
    <cofactor evidence="1">
        <name>Mg(2+)</name>
        <dbReference type="ChEBI" id="CHEBI:18420"/>
    </cofactor>
</comment>
<evidence type="ECO:0000259" key="3">
    <source>
        <dbReference type="PROSITE" id="PS50883"/>
    </source>
</evidence>
<dbReference type="InterPro" id="IPR001633">
    <property type="entry name" value="EAL_dom"/>
</dbReference>
<name>A0A1H6Q0K1_9GAMM</name>
<dbReference type="SMART" id="SM00052">
    <property type="entry name" value="EAL"/>
    <property type="match status" value="1"/>
</dbReference>
<feature type="domain" description="GGDEF" evidence="4">
    <location>
        <begin position="464"/>
        <end position="599"/>
    </location>
</feature>
<dbReference type="OrthoDB" id="9816034at2"/>
<organism evidence="5 6">
    <name type="scientific">Allopseudospirillum japonicum</name>
    <dbReference type="NCBI Taxonomy" id="64971"/>
    <lineage>
        <taxon>Bacteria</taxon>
        <taxon>Pseudomonadati</taxon>
        <taxon>Pseudomonadota</taxon>
        <taxon>Gammaproteobacteria</taxon>
        <taxon>Oceanospirillales</taxon>
        <taxon>Oceanospirillaceae</taxon>
        <taxon>Allopseudospirillum</taxon>
    </lineage>
</organism>
<dbReference type="Proteomes" id="UP000242999">
    <property type="component" value="Unassembled WGS sequence"/>
</dbReference>
<dbReference type="EMBL" id="FNYH01000001">
    <property type="protein sequence ID" value="SEI37389.1"/>
    <property type="molecule type" value="Genomic_DNA"/>
</dbReference>